<keyword evidence="2" id="KW-1185">Reference proteome</keyword>
<reference evidence="1" key="1">
    <citation type="submission" date="2021-01" db="EMBL/GenBank/DDBJ databases">
        <authorList>
            <consortium name="Genoscope - CEA"/>
            <person name="William W."/>
        </authorList>
    </citation>
    <scope>NUCLEOTIDE SEQUENCE</scope>
</reference>
<dbReference type="OMA" id="DNCSCNI"/>
<dbReference type="EMBL" id="CAJJDM010000010">
    <property type="protein sequence ID" value="CAD8048782.1"/>
    <property type="molecule type" value="Genomic_DNA"/>
</dbReference>
<organism evidence="1 2">
    <name type="scientific">Paramecium primaurelia</name>
    <dbReference type="NCBI Taxonomy" id="5886"/>
    <lineage>
        <taxon>Eukaryota</taxon>
        <taxon>Sar</taxon>
        <taxon>Alveolata</taxon>
        <taxon>Ciliophora</taxon>
        <taxon>Intramacronucleata</taxon>
        <taxon>Oligohymenophorea</taxon>
        <taxon>Peniculida</taxon>
        <taxon>Parameciidae</taxon>
        <taxon>Paramecium</taxon>
    </lineage>
</organism>
<protein>
    <submittedName>
        <fullName evidence="1">Uncharacterized protein</fullName>
    </submittedName>
</protein>
<accession>A0A8S1K0Q8</accession>
<evidence type="ECO:0000313" key="2">
    <source>
        <dbReference type="Proteomes" id="UP000688137"/>
    </source>
</evidence>
<proteinExistence type="predicted"/>
<name>A0A8S1K0Q8_PARPR</name>
<dbReference type="AlphaFoldDB" id="A0A8S1K0Q8"/>
<sequence length="99" mass="11843">MMMIQVSQCHGDIENEIVDILDFQERSSHYDIFKQNLPKIRHDMFHQEIIKKEKNHSISFRDEVKSNYGLVDIIIVENWKDYNIISEDDIRDNCSCNIL</sequence>
<evidence type="ECO:0000313" key="1">
    <source>
        <dbReference type="EMBL" id="CAD8048782.1"/>
    </source>
</evidence>
<comment type="caution">
    <text evidence="1">The sequence shown here is derived from an EMBL/GenBank/DDBJ whole genome shotgun (WGS) entry which is preliminary data.</text>
</comment>
<gene>
    <name evidence="1" type="ORF">PPRIM_AZ9-3.1.T0130077</name>
</gene>
<dbReference type="Proteomes" id="UP000688137">
    <property type="component" value="Unassembled WGS sequence"/>
</dbReference>